<dbReference type="Gene3D" id="3.30.710.10">
    <property type="entry name" value="Potassium Channel Kv1.1, Chain A"/>
    <property type="match status" value="1"/>
</dbReference>
<protein>
    <recommendedName>
        <fullName evidence="4">BTB domain-containing protein</fullName>
    </recommendedName>
</protein>
<organism evidence="1">
    <name type="scientific">Mytilinidion resinicola</name>
    <dbReference type="NCBI Taxonomy" id="574789"/>
    <lineage>
        <taxon>Eukaryota</taxon>
        <taxon>Fungi</taxon>
        <taxon>Dikarya</taxon>
        <taxon>Ascomycota</taxon>
        <taxon>Pezizomycotina</taxon>
        <taxon>Dothideomycetes</taxon>
        <taxon>Pleosporomycetidae</taxon>
        <taxon>Mytilinidiales</taxon>
        <taxon>Mytilinidiaceae</taxon>
        <taxon>Mytilinidion</taxon>
    </lineage>
</organism>
<reference evidence="1 3" key="1">
    <citation type="journal article" date="2020" name="Stud. Mycol.">
        <title>101 Dothideomycetes genomes: a test case for predicting lifestyles and emergence of pathogens.</title>
        <authorList>
            <person name="Haridas S."/>
            <person name="Albert R."/>
            <person name="Binder M."/>
            <person name="Bloem J."/>
            <person name="Labutti K."/>
            <person name="Salamov A."/>
            <person name="Andreopoulos B."/>
            <person name="Baker S."/>
            <person name="Barry K."/>
            <person name="Bills G."/>
            <person name="Bluhm B."/>
            <person name="Cannon C."/>
            <person name="Castanera R."/>
            <person name="Culley D."/>
            <person name="Daum C."/>
            <person name="Ezra D."/>
            <person name="Gonzalez J."/>
            <person name="Henrissat B."/>
            <person name="Kuo A."/>
            <person name="Liang C."/>
            <person name="Lipzen A."/>
            <person name="Lutzoni F."/>
            <person name="Magnuson J."/>
            <person name="Mondo S."/>
            <person name="Nolan M."/>
            <person name="Ohm R."/>
            <person name="Pangilinan J."/>
            <person name="Park H.-J."/>
            <person name="Ramirez L."/>
            <person name="Alfaro M."/>
            <person name="Sun H."/>
            <person name="Tritt A."/>
            <person name="Yoshinaga Y."/>
            <person name="Zwiers L.-H."/>
            <person name="Turgeon B."/>
            <person name="Goodwin S."/>
            <person name="Spatafora J."/>
            <person name="Crous P."/>
            <person name="Grigoriev I."/>
        </authorList>
    </citation>
    <scope>NUCLEOTIDE SEQUENCE</scope>
    <source>
        <strain evidence="1 3">CBS 304.34</strain>
    </source>
</reference>
<dbReference type="OrthoDB" id="5275938at2759"/>
<evidence type="ECO:0000313" key="1">
    <source>
        <dbReference type="EMBL" id="KAF2810780.1"/>
    </source>
</evidence>
<dbReference type="RefSeq" id="XP_033577744.1">
    <property type="nucleotide sequence ID" value="XM_033717764.1"/>
</dbReference>
<dbReference type="Proteomes" id="UP000504636">
    <property type="component" value="Unplaced"/>
</dbReference>
<accession>A0A6A6YPS1</accession>
<reference evidence="3" key="3">
    <citation type="submission" date="2025-04" db="UniProtKB">
        <authorList>
            <consortium name="RefSeq"/>
        </authorList>
    </citation>
    <scope>IDENTIFICATION</scope>
    <source>
        <strain evidence="3">CBS 304.34</strain>
    </source>
</reference>
<gene>
    <name evidence="1 3" type="ORF">BDZ99DRAFT_441360</name>
</gene>
<keyword evidence="2" id="KW-1185">Reference proteome</keyword>
<name>A0A6A6YPS1_9PEZI</name>
<sequence length="325" mass="35478">MATRLENHGHPPGTTVMDKNGDVLFELGSEDLTAHLLVSSKVLSLASSVFSAMFTHGFSEGEGLSSKSPRVIPLPDDDPPAMALLCHILHFRTSSIPMERDIAALAELAILCDKYDCAGPVKPWGLLWTAEWLPHAGSEGFEKLLFVTYGLDLPEAFAKVTKALVDNHPGPLKFDASPGYEMLPDGLTDEIESKRNDLLKSLLRAFDATITPFVAASNVICIRQVVGLFYYNLSTVGLWPLSKKLDEIPVPEIKQKVSQLVAPVPTCTNRVYCICTKGYTVVSDIKRILQEKIDDAINNTTGLCLDCVRAGRGSGEHQSCRLSHT</sequence>
<evidence type="ECO:0000313" key="2">
    <source>
        <dbReference type="Proteomes" id="UP000504636"/>
    </source>
</evidence>
<evidence type="ECO:0008006" key="4">
    <source>
        <dbReference type="Google" id="ProtNLM"/>
    </source>
</evidence>
<proteinExistence type="predicted"/>
<dbReference type="EMBL" id="MU003699">
    <property type="protein sequence ID" value="KAF2810780.1"/>
    <property type="molecule type" value="Genomic_DNA"/>
</dbReference>
<reference evidence="3" key="2">
    <citation type="submission" date="2020-04" db="EMBL/GenBank/DDBJ databases">
        <authorList>
            <consortium name="NCBI Genome Project"/>
        </authorList>
    </citation>
    <scope>NUCLEOTIDE SEQUENCE</scope>
    <source>
        <strain evidence="3">CBS 304.34</strain>
    </source>
</reference>
<dbReference type="GeneID" id="54458657"/>
<evidence type="ECO:0000313" key="3">
    <source>
        <dbReference type="RefSeq" id="XP_033577744.1"/>
    </source>
</evidence>
<dbReference type="SUPFAM" id="SSF54695">
    <property type="entry name" value="POZ domain"/>
    <property type="match status" value="1"/>
</dbReference>
<dbReference type="AlphaFoldDB" id="A0A6A6YPS1"/>
<dbReference type="CDD" id="cd18186">
    <property type="entry name" value="BTB_POZ_ZBTB_KLHL-like"/>
    <property type="match status" value="1"/>
</dbReference>
<dbReference type="InterPro" id="IPR011333">
    <property type="entry name" value="SKP1/BTB/POZ_sf"/>
</dbReference>